<evidence type="ECO:0000313" key="9">
    <source>
        <dbReference type="EMBL" id="AKB15699.1"/>
    </source>
</evidence>
<evidence type="ECO:0000256" key="7">
    <source>
        <dbReference type="HAMAP-Rule" id="MF_01023"/>
    </source>
</evidence>
<dbReference type="GeneID" id="41602717"/>
<keyword evidence="2 7" id="KW-0032">Aminotransferase</keyword>
<comment type="pathway">
    <text evidence="7">Amino-acid biosynthesis; L-histidine biosynthesis; L-histidine from 5-phospho-alpha-D-ribose 1-diphosphate: step 7/9.</text>
</comment>
<dbReference type="EMBL" id="CP009502">
    <property type="protein sequence ID" value="AKB15699.1"/>
    <property type="molecule type" value="Genomic_DNA"/>
</dbReference>
<evidence type="ECO:0000256" key="3">
    <source>
        <dbReference type="ARBA" id="ARBA00022605"/>
    </source>
</evidence>
<evidence type="ECO:0000256" key="5">
    <source>
        <dbReference type="ARBA" id="ARBA00022898"/>
    </source>
</evidence>
<proteinExistence type="inferred from homology"/>
<dbReference type="GO" id="GO:0000105">
    <property type="term" value="P:L-histidine biosynthetic process"/>
    <property type="evidence" value="ECO:0007669"/>
    <property type="project" value="UniProtKB-UniRule"/>
</dbReference>
<evidence type="ECO:0000313" key="10">
    <source>
        <dbReference type="Proteomes" id="UP000056925"/>
    </source>
</evidence>
<feature type="domain" description="Aminotransferase class I/classII large" evidence="8">
    <location>
        <begin position="39"/>
        <end position="359"/>
    </location>
</feature>
<dbReference type="PATRIC" id="fig|1434121.4.peg.1704"/>
<accession>A0A0E3HAE2</accession>
<dbReference type="UniPathway" id="UPA00031">
    <property type="reaction ID" value="UER00012"/>
</dbReference>
<name>A0A0E3HAE2_METTE</name>
<feature type="modified residue" description="N6-(pyridoxal phosphate)lysine" evidence="7">
    <location>
        <position position="226"/>
    </location>
</feature>
<dbReference type="NCBIfam" id="TIGR01141">
    <property type="entry name" value="hisC"/>
    <property type="match status" value="1"/>
</dbReference>
<dbReference type="KEGG" id="mthe:MSTHC_1381"/>
<protein>
    <recommendedName>
        <fullName evidence="7">Histidinol-phosphate aminotransferase</fullName>
        <ecNumber evidence="7">2.6.1.9</ecNumber>
    </recommendedName>
    <alternativeName>
        <fullName evidence="7">Imidazole acetol-phosphate transaminase</fullName>
    </alternativeName>
</protein>
<evidence type="ECO:0000256" key="1">
    <source>
        <dbReference type="ARBA" id="ARBA00001933"/>
    </source>
</evidence>
<evidence type="ECO:0000256" key="4">
    <source>
        <dbReference type="ARBA" id="ARBA00022679"/>
    </source>
</evidence>
<evidence type="ECO:0000256" key="6">
    <source>
        <dbReference type="ARBA" id="ARBA00023102"/>
    </source>
</evidence>
<dbReference type="Proteomes" id="UP000056925">
    <property type="component" value="Chromosome"/>
</dbReference>
<dbReference type="Gene3D" id="3.90.1150.10">
    <property type="entry name" value="Aspartate Aminotransferase, domain 1"/>
    <property type="match status" value="1"/>
</dbReference>
<dbReference type="InterPro" id="IPR015422">
    <property type="entry name" value="PyrdxlP-dep_Trfase_small"/>
</dbReference>
<dbReference type="InterPro" id="IPR004839">
    <property type="entry name" value="Aminotransferase_I/II_large"/>
</dbReference>
<dbReference type="InterPro" id="IPR015421">
    <property type="entry name" value="PyrdxlP-dep_Trfase_major"/>
</dbReference>
<dbReference type="GO" id="GO:0030170">
    <property type="term" value="F:pyridoxal phosphate binding"/>
    <property type="evidence" value="ECO:0007669"/>
    <property type="project" value="InterPro"/>
</dbReference>
<keyword evidence="3 7" id="KW-0028">Amino-acid biosynthesis</keyword>
<keyword evidence="6 7" id="KW-0368">Histidine biosynthesis</keyword>
<gene>
    <name evidence="7" type="primary">hisC</name>
    <name evidence="9" type="ORF">MSTHC_1381</name>
</gene>
<dbReference type="PROSITE" id="PS00599">
    <property type="entry name" value="AA_TRANSFER_CLASS_2"/>
    <property type="match status" value="1"/>
</dbReference>
<dbReference type="HAMAP" id="MF_01023">
    <property type="entry name" value="HisC_aminotrans_2"/>
    <property type="match status" value="1"/>
</dbReference>
<reference evidence="9 10" key="1">
    <citation type="submission" date="2014-07" db="EMBL/GenBank/DDBJ databases">
        <title>Methanogenic archaea and the global carbon cycle.</title>
        <authorList>
            <person name="Henriksen J.R."/>
            <person name="Luke J."/>
            <person name="Reinhart S."/>
            <person name="Benedict M.N."/>
            <person name="Youngblut N.D."/>
            <person name="Metcalf M.E."/>
            <person name="Whitaker R.J."/>
            <person name="Metcalf W.W."/>
        </authorList>
    </citation>
    <scope>NUCLEOTIDE SEQUENCE [LARGE SCALE GENOMIC DNA]</scope>
    <source>
        <strain evidence="9 10">CHTI-55</strain>
    </source>
</reference>
<dbReference type="SUPFAM" id="SSF53383">
    <property type="entry name" value="PLP-dependent transferases"/>
    <property type="match status" value="1"/>
</dbReference>
<sequence length="366" mass="40304">MFLSRPELIKKEIFDIAEYVPGKSIEEIASAYGLDPASIIKLGSNENPLGPSPKAVQAMMDAAPCTNIYPSADAIELREALSKYTGFPVSNLIASGPGMDGLLDGLCRLIIEKGDEVIIPTPTFAYYELPAKACGGKPVFVRRKQDFSLDLEKVLKAQSERTKIIFLCSPNNPSGNLLPENDLRIILENTKALVFLDEAYVEFADRNLAELVREYDNLVVGRTFSKAFGLAGLRLGYGIMPEWLAKEYIKAATPFSVSLPALKAGIAALSDVDHLRKSIEIARVGREYLKEKIPFTVYPSQANFVLVDVAPLKAKAVTQSLLRKGIIVRPCDSFREAGDTFIRVTVGTREQNEKVIRAFETVKNEV</sequence>
<comment type="catalytic activity">
    <reaction evidence="7">
        <text>L-histidinol phosphate + 2-oxoglutarate = 3-(imidazol-4-yl)-2-oxopropyl phosphate + L-glutamate</text>
        <dbReference type="Rhea" id="RHEA:23744"/>
        <dbReference type="ChEBI" id="CHEBI:16810"/>
        <dbReference type="ChEBI" id="CHEBI:29985"/>
        <dbReference type="ChEBI" id="CHEBI:57766"/>
        <dbReference type="ChEBI" id="CHEBI:57980"/>
        <dbReference type="EC" id="2.6.1.9"/>
    </reaction>
</comment>
<dbReference type="PANTHER" id="PTHR42885">
    <property type="entry name" value="HISTIDINOL-PHOSPHATE AMINOTRANSFERASE-RELATED"/>
    <property type="match status" value="1"/>
</dbReference>
<keyword evidence="4 7" id="KW-0808">Transferase</keyword>
<dbReference type="InterPro" id="IPR015424">
    <property type="entry name" value="PyrdxlP-dep_Trfase"/>
</dbReference>
<dbReference type="InterPro" id="IPR005861">
    <property type="entry name" value="HisP_aminotrans"/>
</dbReference>
<evidence type="ECO:0000259" key="8">
    <source>
        <dbReference type="Pfam" id="PF00155"/>
    </source>
</evidence>
<dbReference type="PANTHER" id="PTHR42885:SF2">
    <property type="entry name" value="HISTIDINOL-PHOSPHATE AMINOTRANSFERASE"/>
    <property type="match status" value="1"/>
</dbReference>
<dbReference type="Pfam" id="PF00155">
    <property type="entry name" value="Aminotran_1_2"/>
    <property type="match status" value="1"/>
</dbReference>
<dbReference type="RefSeq" id="WP_048167662.1">
    <property type="nucleotide sequence ID" value="NZ_CP009502.1"/>
</dbReference>
<dbReference type="GO" id="GO:0004400">
    <property type="term" value="F:histidinol-phosphate transaminase activity"/>
    <property type="evidence" value="ECO:0007669"/>
    <property type="project" value="UniProtKB-UniRule"/>
</dbReference>
<comment type="similarity">
    <text evidence="7">Belongs to the class-II pyridoxal-phosphate-dependent aminotransferase family. Histidinol-phosphate aminotransferase subfamily.</text>
</comment>
<comment type="cofactor">
    <cofactor evidence="1 7">
        <name>pyridoxal 5'-phosphate</name>
        <dbReference type="ChEBI" id="CHEBI:597326"/>
    </cofactor>
</comment>
<evidence type="ECO:0000256" key="2">
    <source>
        <dbReference type="ARBA" id="ARBA00022576"/>
    </source>
</evidence>
<dbReference type="EC" id="2.6.1.9" evidence="7"/>
<dbReference type="HOGENOM" id="CLU_017584_3_3_2"/>
<dbReference type="AlphaFoldDB" id="A0A0E3HAE2"/>
<dbReference type="CDD" id="cd00609">
    <property type="entry name" value="AAT_like"/>
    <property type="match status" value="1"/>
</dbReference>
<keyword evidence="5 7" id="KW-0663">Pyridoxal phosphate</keyword>
<dbReference type="InterPro" id="IPR001917">
    <property type="entry name" value="Aminotrans_II_pyridoxalP_BS"/>
</dbReference>
<dbReference type="Gene3D" id="3.40.640.10">
    <property type="entry name" value="Type I PLP-dependent aspartate aminotransferase-like (Major domain)"/>
    <property type="match status" value="1"/>
</dbReference>
<organism evidence="9 10">
    <name type="scientific">Methanosarcina thermophila CHTI-55</name>
    <dbReference type="NCBI Taxonomy" id="1434121"/>
    <lineage>
        <taxon>Archaea</taxon>
        <taxon>Methanobacteriati</taxon>
        <taxon>Methanobacteriota</taxon>
        <taxon>Stenosarchaea group</taxon>
        <taxon>Methanomicrobia</taxon>
        <taxon>Methanosarcinales</taxon>
        <taxon>Methanosarcinaceae</taxon>
        <taxon>Methanosarcina</taxon>
    </lineage>
</organism>